<keyword evidence="3" id="KW-0325">Glycoprotein</keyword>
<dbReference type="InterPro" id="IPR011042">
    <property type="entry name" value="6-blade_b-propeller_TolB-like"/>
</dbReference>
<dbReference type="RefSeq" id="WP_108825767.1">
    <property type="nucleotide sequence ID" value="NZ_CP023004.1"/>
</dbReference>
<dbReference type="Proteomes" id="UP000244896">
    <property type="component" value="Chromosome"/>
</dbReference>
<dbReference type="SUPFAM" id="SSF63829">
    <property type="entry name" value="Calcium-dependent phosphotriesterase"/>
    <property type="match status" value="1"/>
</dbReference>
<protein>
    <recommendedName>
        <fullName evidence="7">6-bladed beta-propeller</fullName>
    </recommendedName>
</protein>
<evidence type="ECO:0000313" key="6">
    <source>
        <dbReference type="Proteomes" id="UP000244896"/>
    </source>
</evidence>
<dbReference type="PROSITE" id="PS51125">
    <property type="entry name" value="NHL"/>
    <property type="match status" value="2"/>
</dbReference>
<name>A0A2U8E524_9BACT</name>
<dbReference type="KEGG" id="elut:CKA38_12465"/>
<sequence length="300" mass="33912">MSETTTAIGQIYQNARIVDGSKWPRLNYKPDPLWPRLPDNTTFEETPGIAVDSREHAYVFHRGENPLMEFAPDGTLRRAWGNRMFVWPHSVKLDPEGNIWAVDGGGHMIVKIDPAGQVRMVLGRKQTPGETEENFNQPTDVGFGPHGDIYVTDGYGNSRVVRYTKEGRFINAWGRKGTGPGEFDMPHSVVVDRTGRVYIGDRENYRIQVFTREGEYITQWDQYGSPWGMCITPDDYLFMCDGHANRVVKLTLDGKLEGTFGVPGKMPGEFGYAHQIAVAPSGNIYIAEIVNWRVQKFIPR</sequence>
<evidence type="ECO:0000256" key="4">
    <source>
        <dbReference type="PROSITE-ProRule" id="PRU00504"/>
    </source>
</evidence>
<dbReference type="Gene3D" id="2.120.10.30">
    <property type="entry name" value="TolB, C-terminal domain"/>
    <property type="match status" value="2"/>
</dbReference>
<evidence type="ECO:0000256" key="2">
    <source>
        <dbReference type="ARBA" id="ARBA00022737"/>
    </source>
</evidence>
<dbReference type="Pfam" id="PF01436">
    <property type="entry name" value="NHL"/>
    <property type="match status" value="2"/>
</dbReference>
<dbReference type="OrthoDB" id="9799230at2"/>
<dbReference type="PANTHER" id="PTHR10680:SF38">
    <property type="entry name" value="BLL1368 PROTEIN"/>
    <property type="match status" value="1"/>
</dbReference>
<evidence type="ECO:0000313" key="5">
    <source>
        <dbReference type="EMBL" id="AWI09951.1"/>
    </source>
</evidence>
<dbReference type="EMBL" id="CP023004">
    <property type="protein sequence ID" value="AWI09951.1"/>
    <property type="molecule type" value="Genomic_DNA"/>
</dbReference>
<proteinExistence type="predicted"/>
<keyword evidence="1" id="KW-0732">Signal</keyword>
<keyword evidence="6" id="KW-1185">Reference proteome</keyword>
<evidence type="ECO:0000256" key="3">
    <source>
        <dbReference type="ARBA" id="ARBA00023180"/>
    </source>
</evidence>
<dbReference type="PANTHER" id="PTHR10680">
    <property type="entry name" value="PEPTIDYL-GLYCINE ALPHA-AMIDATING MONOOXYGENASE"/>
    <property type="match status" value="1"/>
</dbReference>
<organism evidence="5 6">
    <name type="scientific">Ereboglobus luteus</name>
    <dbReference type="NCBI Taxonomy" id="1796921"/>
    <lineage>
        <taxon>Bacteria</taxon>
        <taxon>Pseudomonadati</taxon>
        <taxon>Verrucomicrobiota</taxon>
        <taxon>Opitutia</taxon>
        <taxon>Opitutales</taxon>
        <taxon>Opitutaceae</taxon>
        <taxon>Ereboglobus</taxon>
    </lineage>
</organism>
<gene>
    <name evidence="5" type="ORF">CKA38_12465</name>
</gene>
<reference evidence="5 6" key="1">
    <citation type="journal article" date="2018" name="Syst. Appl. Microbiol.">
        <title>Ereboglobus luteus gen. nov. sp. nov. from cockroach guts, and new insights into the oxygen relationship of the genera Opitutus and Didymococcus (Verrucomicrobia: Opitutaceae).</title>
        <authorList>
            <person name="Tegtmeier D."/>
            <person name="Belitz A."/>
            <person name="Radek R."/>
            <person name="Heimerl T."/>
            <person name="Brune A."/>
        </authorList>
    </citation>
    <scope>NUCLEOTIDE SEQUENCE [LARGE SCALE GENOMIC DNA]</scope>
    <source>
        <strain evidence="5 6">Ho45</strain>
    </source>
</reference>
<evidence type="ECO:0008006" key="7">
    <source>
        <dbReference type="Google" id="ProtNLM"/>
    </source>
</evidence>
<keyword evidence="2" id="KW-0677">Repeat</keyword>
<accession>A0A2U8E524</accession>
<feature type="repeat" description="NHL" evidence="4">
    <location>
        <begin position="122"/>
        <end position="166"/>
    </location>
</feature>
<dbReference type="AlphaFoldDB" id="A0A2U8E524"/>
<feature type="repeat" description="NHL" evidence="4">
    <location>
        <begin position="174"/>
        <end position="213"/>
    </location>
</feature>
<dbReference type="InterPro" id="IPR001258">
    <property type="entry name" value="NHL_repeat"/>
</dbReference>
<dbReference type="CDD" id="cd14958">
    <property type="entry name" value="NHL_PAL_like"/>
    <property type="match status" value="1"/>
</dbReference>
<evidence type="ECO:0000256" key="1">
    <source>
        <dbReference type="ARBA" id="ARBA00022729"/>
    </source>
</evidence>